<keyword evidence="2" id="KW-1185">Reference proteome</keyword>
<protein>
    <submittedName>
        <fullName evidence="1">Branched-chain amino acid aminotransferase</fullName>
    </submittedName>
</protein>
<gene>
    <name evidence="1" type="ORF">QT711_02560</name>
</gene>
<organism evidence="1 2">
    <name type="scientific">Sporosarcina saromensis</name>
    <dbReference type="NCBI Taxonomy" id="359365"/>
    <lineage>
        <taxon>Bacteria</taxon>
        <taxon>Bacillati</taxon>
        <taxon>Bacillota</taxon>
        <taxon>Bacilli</taxon>
        <taxon>Bacillales</taxon>
        <taxon>Caryophanaceae</taxon>
        <taxon>Sporosarcina</taxon>
    </lineage>
</organism>
<evidence type="ECO:0000313" key="1">
    <source>
        <dbReference type="EMBL" id="MDW0112051.1"/>
    </source>
</evidence>
<keyword evidence="1" id="KW-0808">Transferase</keyword>
<comment type="caution">
    <text evidence="1">The sequence shown here is derived from an EMBL/GenBank/DDBJ whole genome shotgun (WGS) entry which is preliminary data.</text>
</comment>
<dbReference type="Proteomes" id="UP001282284">
    <property type="component" value="Unassembled WGS sequence"/>
</dbReference>
<dbReference type="GO" id="GO:0008483">
    <property type="term" value="F:transaminase activity"/>
    <property type="evidence" value="ECO:0007669"/>
    <property type="project" value="UniProtKB-KW"/>
</dbReference>
<keyword evidence="1" id="KW-0032">Aminotransferase</keyword>
<evidence type="ECO:0000313" key="2">
    <source>
        <dbReference type="Proteomes" id="UP001282284"/>
    </source>
</evidence>
<dbReference type="RefSeq" id="WP_317941916.1">
    <property type="nucleotide sequence ID" value="NZ_JAUBDI010000001.1"/>
</dbReference>
<name>A0ABU4G522_9BACL</name>
<accession>A0ABU4G522</accession>
<dbReference type="EMBL" id="JAUBDI010000001">
    <property type="protein sequence ID" value="MDW0112051.1"/>
    <property type="molecule type" value="Genomic_DNA"/>
</dbReference>
<reference evidence="1 2" key="1">
    <citation type="submission" date="2023-06" db="EMBL/GenBank/DDBJ databases">
        <title>Sporosarcina sp. nov., isolated from Korean traditional fermented seafood 'Jeotgal'.</title>
        <authorList>
            <person name="Yang A.I."/>
            <person name="Shin N.-R."/>
        </authorList>
    </citation>
    <scope>NUCLEOTIDE SEQUENCE [LARGE SCALE GENOMIC DNA]</scope>
    <source>
        <strain evidence="1 2">KCTC13119</strain>
    </source>
</reference>
<sequence length="187" mass="21294">MLKEKLAHTIEQQPIALFSIEKEYAERNGLLSANQLVQPKQWDFSAIELCLKETEELLEEKSPSFMNEPVSYFGVNIDQFVYVESEAFTTIGVDAMAIEMDDVFQTITVLFGLKLQKKWGAFIKEHLDANVGLKTYSAMFSDQDGLWDINIPLDALEGFHKDLPIKDAVDLAYRFIFNMLATLEATN</sequence>
<proteinExistence type="predicted"/>